<evidence type="ECO:0000313" key="2">
    <source>
        <dbReference type="EMBL" id="GEL96408.1"/>
    </source>
</evidence>
<name>A0A511JEJ1_9CELL</name>
<dbReference type="AlphaFoldDB" id="A0A511JEJ1"/>
<sequence length="698" mass="74045">MAAVLTVLLSTSVLVTTVATPASACPPQMSGCNTVSGMLVWEASEAMAASPTVATAATATGVSGISLSQVAGQTGSAIAGTAAGVALGGWVEGKLTTAPGGPEGLEGLVSLAGWSPRSFYTYFKPVAAVRIAGVDVHYGGSDPYMSQKVPSMSITWNVGVENWGEGSSGGGQFLFTERCVRLSDGAVAYRDAYNTGGSSLSIVSYPASNTFKLDQPDGPTVNTKAVTCPTGYGFDELVMSRNDAGLPKATSDATRDALINAGLGIIYRTPANPKYQAASTEGRVTTRVKCIDASGTLNDFNASVVVRLRGNDSIDLPSLTCPAGSVVARFGADWTPLGGTPGLWPYQPIIPETDTPTWVWDIPTKYPDCIAGGCVLELFERDGNAVESCGELAAECFYWYVSASREDSFECHWGPYRVNLEYCSVFRDPGRILPNATIGPDGTVEETPWPPLEPDSGVAISLVNQVAQRYGDDACSALAESARNSLPGVAVPDFATVCTASGAVNALWFARGSNVDAGPLDIVELLVGAAEGPTLTDLQPECEQFAEDGTCIEGDAVPEPEPAPDPAGGAIKPPNNCLDDKARQILEESMPIEGHHMATKYGLFGQKFGALFMKYGLDINSSVNVYSIRHRGPHPWNYHNWVEVNMRLADRAASEAPTDQQAAVFEALFREYVVEPVQSDSTIVRAAYWKCRDEYRWR</sequence>
<dbReference type="Pfam" id="PF14412">
    <property type="entry name" value="AHH"/>
    <property type="match status" value="1"/>
</dbReference>
<dbReference type="EMBL" id="BJWG01000021">
    <property type="protein sequence ID" value="GEL96408.1"/>
    <property type="molecule type" value="Genomic_DNA"/>
</dbReference>
<keyword evidence="3" id="KW-1185">Reference proteome</keyword>
<comment type="caution">
    <text evidence="2">The sequence shown here is derived from an EMBL/GenBank/DDBJ whole genome shotgun (WGS) entry which is preliminary data.</text>
</comment>
<reference evidence="2 3" key="1">
    <citation type="submission" date="2019-07" db="EMBL/GenBank/DDBJ databases">
        <title>Whole genome shotgun sequence of Cellulomonas composti NBRC 100758.</title>
        <authorList>
            <person name="Hosoyama A."/>
            <person name="Uohara A."/>
            <person name="Ohji S."/>
            <person name="Ichikawa N."/>
        </authorList>
    </citation>
    <scope>NUCLEOTIDE SEQUENCE [LARGE SCALE GENOMIC DNA]</scope>
    <source>
        <strain evidence="2 3">NBRC 100758</strain>
    </source>
</reference>
<protein>
    <submittedName>
        <fullName evidence="2">Uncharacterized protein</fullName>
    </submittedName>
</protein>
<feature type="chain" id="PRO_5022092187" evidence="1">
    <location>
        <begin position="25"/>
        <end position="698"/>
    </location>
</feature>
<evidence type="ECO:0000313" key="3">
    <source>
        <dbReference type="Proteomes" id="UP000321720"/>
    </source>
</evidence>
<feature type="signal peptide" evidence="1">
    <location>
        <begin position="1"/>
        <end position="24"/>
    </location>
</feature>
<dbReference type="InterPro" id="IPR032871">
    <property type="entry name" value="AHH_dom_containing"/>
</dbReference>
<organism evidence="2 3">
    <name type="scientific">Cellulomonas composti</name>
    <dbReference type="NCBI Taxonomy" id="266130"/>
    <lineage>
        <taxon>Bacteria</taxon>
        <taxon>Bacillati</taxon>
        <taxon>Actinomycetota</taxon>
        <taxon>Actinomycetes</taxon>
        <taxon>Micrococcales</taxon>
        <taxon>Cellulomonadaceae</taxon>
        <taxon>Cellulomonas</taxon>
    </lineage>
</organism>
<gene>
    <name evidence="2" type="ORF">CCO02nite_30660</name>
</gene>
<dbReference type="Proteomes" id="UP000321720">
    <property type="component" value="Unassembled WGS sequence"/>
</dbReference>
<evidence type="ECO:0000256" key="1">
    <source>
        <dbReference type="SAM" id="SignalP"/>
    </source>
</evidence>
<accession>A0A511JEJ1</accession>
<keyword evidence="1" id="KW-0732">Signal</keyword>
<proteinExistence type="predicted"/>